<dbReference type="Pfam" id="PF00400">
    <property type="entry name" value="WD40"/>
    <property type="match status" value="14"/>
</dbReference>
<feature type="repeat" description="WD" evidence="3">
    <location>
        <begin position="912"/>
        <end position="953"/>
    </location>
</feature>
<dbReference type="PRINTS" id="PR00320">
    <property type="entry name" value="GPROTEINBRPT"/>
</dbReference>
<feature type="domain" description="Novel STAND NTPase 1" evidence="5">
    <location>
        <begin position="104"/>
        <end position="480"/>
    </location>
</feature>
<gene>
    <name evidence="6" type="ORF">ACFO60_13350</name>
</gene>
<name>A0ABV9CFX4_9ACTN</name>
<evidence type="ECO:0000313" key="7">
    <source>
        <dbReference type="Proteomes" id="UP001596004"/>
    </source>
</evidence>
<keyword evidence="4" id="KW-1133">Transmembrane helix</keyword>
<feature type="repeat" description="WD" evidence="3">
    <location>
        <begin position="1037"/>
        <end position="1069"/>
    </location>
</feature>
<dbReference type="Pfam" id="PF20703">
    <property type="entry name" value="nSTAND1"/>
    <property type="match status" value="1"/>
</dbReference>
<dbReference type="CDD" id="cd00200">
    <property type="entry name" value="WD40"/>
    <property type="match status" value="2"/>
</dbReference>
<feature type="transmembrane region" description="Helical" evidence="4">
    <location>
        <begin position="526"/>
        <end position="549"/>
    </location>
</feature>
<feature type="repeat" description="WD" evidence="3">
    <location>
        <begin position="624"/>
        <end position="645"/>
    </location>
</feature>
<proteinExistence type="predicted"/>
<reference evidence="7" key="1">
    <citation type="journal article" date="2019" name="Int. J. Syst. Evol. Microbiol.">
        <title>The Global Catalogue of Microorganisms (GCM) 10K type strain sequencing project: providing services to taxonomists for standard genome sequencing and annotation.</title>
        <authorList>
            <consortium name="The Broad Institute Genomics Platform"/>
            <consortium name="The Broad Institute Genome Sequencing Center for Infectious Disease"/>
            <person name="Wu L."/>
            <person name="Ma J."/>
        </authorList>
    </citation>
    <scope>NUCLEOTIDE SEQUENCE [LARGE SCALE GENOMIC DNA]</scope>
    <source>
        <strain evidence="7">CGMCC 4.7132</strain>
    </source>
</reference>
<dbReference type="Proteomes" id="UP001596004">
    <property type="component" value="Unassembled WGS sequence"/>
</dbReference>
<evidence type="ECO:0000259" key="5">
    <source>
        <dbReference type="Pfam" id="PF20703"/>
    </source>
</evidence>
<evidence type="ECO:0000256" key="2">
    <source>
        <dbReference type="ARBA" id="ARBA00022737"/>
    </source>
</evidence>
<protein>
    <recommendedName>
        <fullName evidence="5">Novel STAND NTPase 1 domain-containing protein</fullName>
    </recommendedName>
</protein>
<dbReference type="SUPFAM" id="SSF52540">
    <property type="entry name" value="P-loop containing nucleoside triphosphate hydrolases"/>
    <property type="match status" value="1"/>
</dbReference>
<evidence type="ECO:0000313" key="6">
    <source>
        <dbReference type="EMBL" id="MFC4531757.1"/>
    </source>
</evidence>
<keyword evidence="4" id="KW-0812">Transmembrane</keyword>
<dbReference type="InterPro" id="IPR027417">
    <property type="entry name" value="P-loop_NTPase"/>
</dbReference>
<comment type="caution">
    <text evidence="6">The sequence shown here is derived from an EMBL/GenBank/DDBJ whole genome shotgun (WGS) entry which is preliminary data.</text>
</comment>
<dbReference type="PROSITE" id="PS00678">
    <property type="entry name" value="WD_REPEATS_1"/>
    <property type="match status" value="3"/>
</dbReference>
<dbReference type="InterPro" id="IPR001680">
    <property type="entry name" value="WD40_rpt"/>
</dbReference>
<feature type="repeat" description="WD" evidence="3">
    <location>
        <begin position="872"/>
        <end position="913"/>
    </location>
</feature>
<keyword evidence="2" id="KW-0677">Repeat</keyword>
<dbReference type="SMART" id="SM00320">
    <property type="entry name" value="WD40"/>
    <property type="match status" value="14"/>
</dbReference>
<dbReference type="SUPFAM" id="SSF50978">
    <property type="entry name" value="WD40 repeat-like"/>
    <property type="match status" value="2"/>
</dbReference>
<feature type="repeat" description="WD" evidence="3">
    <location>
        <begin position="1121"/>
        <end position="1152"/>
    </location>
</feature>
<accession>A0ABV9CFX4</accession>
<dbReference type="InterPro" id="IPR049052">
    <property type="entry name" value="nSTAND1"/>
</dbReference>
<dbReference type="PANTHER" id="PTHR19879:SF9">
    <property type="entry name" value="TRANSCRIPTION INITIATION FACTOR TFIID SUBUNIT 5"/>
    <property type="match status" value="1"/>
</dbReference>
<feature type="repeat" description="WD" evidence="3">
    <location>
        <begin position="830"/>
        <end position="862"/>
    </location>
</feature>
<keyword evidence="4" id="KW-0472">Membrane</keyword>
<evidence type="ECO:0000256" key="4">
    <source>
        <dbReference type="SAM" id="Phobius"/>
    </source>
</evidence>
<keyword evidence="7" id="KW-1185">Reference proteome</keyword>
<feature type="repeat" description="WD" evidence="3">
    <location>
        <begin position="1079"/>
        <end position="1110"/>
    </location>
</feature>
<sequence length="1219" mass="129825">MGRPERELDPDKDLLHAFAFGLRRLREAAGRPSYRRLSAEANFSVTALSEAAGGTVLPSLPVTLAYVRACGGDVREWEDRWRKLADELARQDGDEPAGPAGDAPYRGLATFGPEHADLFFGRERLVADLCARLGAAPLLAVFGASGAGKSSVLRAGLLPAVAAGAVAGGEHWPVVVLTPGEHPLEALRLRLAAESATPAAVRLAVARVLCDRPGGARLLVVVDQFEEVFTLCRDERERAEFVSLLVAMGGEPRVRVVLGVRADFYAHCAGHADLVAALRDRQVLVGPMDEEDLRLAISGPAERVGCKVAPELVDIMVTEAGEQSGALPLISHTLLETWQRRRGASLTVAGYRAAGGVRGAIAMTAERLYGELPEERRHLVRRVVLRLIAPGDGTEDTRRRARRAELVSGPDSAAVTAVLDRLIEGRLVTADQDSVTIAHEALIRTWPRLRSWLAEDRELLRAHRKLTEAAAEWEQHGRDAAFLYRGARLAHWEGHPLEGLNDLERDFLAAGRVQQSRERGAVRRRVVLALGGLTCAVIAVSVLAAMALVQAGEIRDQRDVAVSRQLAAESRSQSQFDPERALRQARQAYAVRPTGEAETALRQALIDHRMLASMPGLTGRQLGVAWSADGTRVAASASDGTVRVWARDATGLPSGAPLVLIGHQGAVYSPAFSPDGRRLATAGTDGAVRVWSLDGGAAPLVLTGHRGTVWNVAFSPDGRRLASTGDDGTVRVRDAGGKGRPKVLRGHDGPVVGVAFSPDGRRLASGGHDGTVRLWDLRTGKTAAVLRGHDGAVKTVRFSPDGTRVASAGAGVDGTARVWPAGGHGDPVVLRGHDGTVEGLDFSRDGHWLATTSDDSTVRVWSPTGAGHPLVLRGHQRVVWSAAFSPDGSRLVTAGEDGTVRLWSVRDGSTLLRGHRDAVWSAGFLPGERRIVSGGMDGVVSVWDLDTGRRRLLRGHRGEVLGVTAAPDGRHVASAGRDGTVRIWDLNGTKPPVVLRGHSGVVWTASFSPDMRRVATAGIDGTLRVWPADGSGTALVRKADEDQIRFAAFSPDGLHIATGGADGTVRVWDTGGVAPPVVLRGHQGLVWAVAFSPDGRRVASAGSDGTVRVWPVDGRGAPLVHRAHQGMVWYVAFSADGRWVASAGHDATVRVWRADAAGQPLTFAGFGASVESVSFARDGRRMLTTHDDGTVRVWNCDACAPPDRLLQQIDHHLAPSAGP</sequence>
<dbReference type="PROSITE" id="PS50294">
    <property type="entry name" value="WD_REPEATS_REGION"/>
    <property type="match status" value="12"/>
</dbReference>
<dbReference type="PANTHER" id="PTHR19879">
    <property type="entry name" value="TRANSCRIPTION INITIATION FACTOR TFIID"/>
    <property type="match status" value="1"/>
</dbReference>
<feature type="repeat" description="WD" evidence="3">
    <location>
        <begin position="744"/>
        <end position="785"/>
    </location>
</feature>
<dbReference type="EMBL" id="JBHSFP010000007">
    <property type="protein sequence ID" value="MFC4531757.1"/>
    <property type="molecule type" value="Genomic_DNA"/>
</dbReference>
<feature type="repeat" description="WD" evidence="3">
    <location>
        <begin position="1163"/>
        <end position="1195"/>
    </location>
</feature>
<dbReference type="Gene3D" id="2.130.10.10">
    <property type="entry name" value="YVTN repeat-like/Quinoprotein amine dehydrogenase"/>
    <property type="match status" value="6"/>
</dbReference>
<feature type="repeat" description="WD" evidence="3">
    <location>
        <begin position="953"/>
        <end position="987"/>
    </location>
</feature>
<dbReference type="SUPFAM" id="SSF82171">
    <property type="entry name" value="DPP6 N-terminal domain-like"/>
    <property type="match status" value="1"/>
</dbReference>
<feature type="repeat" description="WD" evidence="3">
    <location>
        <begin position="786"/>
        <end position="819"/>
    </location>
</feature>
<dbReference type="InterPro" id="IPR015943">
    <property type="entry name" value="WD40/YVTN_repeat-like_dom_sf"/>
</dbReference>
<dbReference type="InterPro" id="IPR036322">
    <property type="entry name" value="WD40_repeat_dom_sf"/>
</dbReference>
<evidence type="ECO:0000256" key="3">
    <source>
        <dbReference type="PROSITE-ProRule" id="PRU00221"/>
    </source>
</evidence>
<evidence type="ECO:0000256" key="1">
    <source>
        <dbReference type="ARBA" id="ARBA00022574"/>
    </source>
</evidence>
<feature type="repeat" description="WD" evidence="3">
    <location>
        <begin position="660"/>
        <end position="701"/>
    </location>
</feature>
<organism evidence="6 7">
    <name type="scientific">Sphaerisporangium dianthi</name>
    <dbReference type="NCBI Taxonomy" id="1436120"/>
    <lineage>
        <taxon>Bacteria</taxon>
        <taxon>Bacillati</taxon>
        <taxon>Actinomycetota</taxon>
        <taxon>Actinomycetes</taxon>
        <taxon>Streptosporangiales</taxon>
        <taxon>Streptosporangiaceae</taxon>
        <taxon>Sphaerisporangium</taxon>
    </lineage>
</organism>
<dbReference type="InterPro" id="IPR019775">
    <property type="entry name" value="WD40_repeat_CS"/>
</dbReference>
<dbReference type="InterPro" id="IPR020472">
    <property type="entry name" value="WD40_PAC1"/>
</dbReference>
<feature type="repeat" description="WD" evidence="3">
    <location>
        <begin position="702"/>
        <end position="734"/>
    </location>
</feature>
<dbReference type="RefSeq" id="WP_380840424.1">
    <property type="nucleotide sequence ID" value="NZ_JBHSFP010000007.1"/>
</dbReference>
<keyword evidence="1 3" id="KW-0853">WD repeat</keyword>
<dbReference type="PROSITE" id="PS50082">
    <property type="entry name" value="WD_REPEATS_2"/>
    <property type="match status" value="14"/>
</dbReference>
<feature type="repeat" description="WD" evidence="3">
    <location>
        <begin position="995"/>
        <end position="1026"/>
    </location>
</feature>